<dbReference type="Gene3D" id="1.10.340.50">
    <property type="match status" value="1"/>
</dbReference>
<accession>A0A1L0AHC2</accession>
<dbReference type="RefSeq" id="WP_139291950.1">
    <property type="nucleotide sequence ID" value="NZ_FPLD01000119.1"/>
</dbReference>
<gene>
    <name evidence="1" type="ORF">NVI5450_4136</name>
</gene>
<reference evidence="1 2" key="1">
    <citation type="submission" date="2016-11" db="EMBL/GenBank/DDBJ databases">
        <authorList>
            <person name="Jaros S."/>
            <person name="Januszkiewicz K."/>
            <person name="Wedrychowicz H."/>
        </authorList>
    </citation>
    <scope>NUCLEOTIDE SEQUENCE [LARGE SCALE GENOMIC DNA]</scope>
    <source>
        <strain evidence="1">NVI 5450</strain>
    </source>
</reference>
<evidence type="ECO:0000313" key="2">
    <source>
        <dbReference type="Proteomes" id="UP000183794"/>
    </source>
</evidence>
<dbReference type="InterPro" id="IPR004322">
    <property type="entry name" value="Plasmid_replicase_bac"/>
</dbReference>
<dbReference type="AlphaFoldDB" id="A0A1L0AHC2"/>
<proteinExistence type="predicted"/>
<evidence type="ECO:0000313" key="1">
    <source>
        <dbReference type="EMBL" id="SGZ15139.1"/>
    </source>
</evidence>
<sequence length="377" mass="44082">MISLRNRFKKSLWREWTFKTELQYSYYQIISVFQVLIKLGLKKMYGINTNQELEIFNKNLMSKVKVSNADYYQIIRSKKLSCQYSHIQYNHLSGQNYIGLDCDYDVFELLEEKNVNPNLVVKNHDNNKAHLFFRLSSFVGTTPNAKIKPQKALRLLTHSLNNYLETDKAFNGVQAKNPLYKGFDIFSFSNDSYDFDELFECIPDEQIFVNKPEVSTQDDKEIIHVGNGERNVYLFDTVRFQSYKVKHKHKDFNSFYDEIERIYNDLNAMLSEPMDFKECQHSIKSIATWTWFKFEGDGKNRGVLDLAVNGHNLSLQDKQVIGATYSNQLQRETTQNALQATFNELVSQCIKPTQKAVSLSSGKSLKTVKRYWSKLEK</sequence>
<dbReference type="Pfam" id="PF03090">
    <property type="entry name" value="Replicase"/>
    <property type="match status" value="1"/>
</dbReference>
<dbReference type="EMBL" id="FPLD01000119">
    <property type="protein sequence ID" value="SGZ15139.1"/>
    <property type="molecule type" value="Genomic_DNA"/>
</dbReference>
<dbReference type="Proteomes" id="UP000183794">
    <property type="component" value="Unassembled WGS sequence"/>
</dbReference>
<protein>
    <submittedName>
        <fullName evidence="1">Putative replicase RepA</fullName>
    </submittedName>
</protein>
<organism evidence="1 2">
    <name type="scientific">Moritella viscosa</name>
    <dbReference type="NCBI Taxonomy" id="80854"/>
    <lineage>
        <taxon>Bacteria</taxon>
        <taxon>Pseudomonadati</taxon>
        <taxon>Pseudomonadota</taxon>
        <taxon>Gammaproteobacteria</taxon>
        <taxon>Alteromonadales</taxon>
        <taxon>Moritellaceae</taxon>
        <taxon>Moritella</taxon>
    </lineage>
</organism>
<name>A0A1L0AHC2_9GAMM</name>